<dbReference type="SUPFAM" id="SSF49879">
    <property type="entry name" value="SMAD/FHA domain"/>
    <property type="match status" value="1"/>
</dbReference>
<dbReference type="InterPro" id="IPR025944">
    <property type="entry name" value="Sigma_54_int_dom_CS"/>
</dbReference>
<keyword evidence="10" id="KW-1185">Reference proteome</keyword>
<dbReference type="Pfam" id="PF25601">
    <property type="entry name" value="AAA_lid_14"/>
    <property type="match status" value="1"/>
</dbReference>
<dbReference type="Proteomes" id="UP000662747">
    <property type="component" value="Chromosome"/>
</dbReference>
<dbReference type="PROSITE" id="PS00676">
    <property type="entry name" value="SIGMA54_INTERACT_2"/>
    <property type="match status" value="1"/>
</dbReference>
<dbReference type="InterPro" id="IPR027417">
    <property type="entry name" value="P-loop_NTPase"/>
</dbReference>
<evidence type="ECO:0000313" key="10">
    <source>
        <dbReference type="Proteomes" id="UP000662747"/>
    </source>
</evidence>
<dbReference type="InterPro" id="IPR003593">
    <property type="entry name" value="AAA+_ATPase"/>
</dbReference>
<feature type="compositionally biased region" description="Polar residues" evidence="6">
    <location>
        <begin position="1"/>
        <end position="12"/>
    </location>
</feature>
<dbReference type="InterPro" id="IPR000253">
    <property type="entry name" value="FHA_dom"/>
</dbReference>
<feature type="domain" description="Sigma-54 factor interaction" evidence="8">
    <location>
        <begin position="132"/>
        <end position="355"/>
    </location>
</feature>
<dbReference type="Gene3D" id="1.10.8.60">
    <property type="match status" value="1"/>
</dbReference>
<dbReference type="InterPro" id="IPR008984">
    <property type="entry name" value="SMAD_FHA_dom_sf"/>
</dbReference>
<gene>
    <name evidence="9" type="ORF">JY651_17435</name>
</gene>
<dbReference type="InterPro" id="IPR025943">
    <property type="entry name" value="Sigma_54_int_dom_ATP-bd_2"/>
</dbReference>
<feature type="domain" description="FHA" evidence="7">
    <location>
        <begin position="44"/>
        <end position="93"/>
    </location>
</feature>
<keyword evidence="1" id="KW-0547">Nucleotide-binding</keyword>
<dbReference type="PROSITE" id="PS00675">
    <property type="entry name" value="SIGMA54_INTERACT_1"/>
    <property type="match status" value="1"/>
</dbReference>
<dbReference type="InterPro" id="IPR025662">
    <property type="entry name" value="Sigma_54_int_dom_ATP-bd_1"/>
</dbReference>
<keyword evidence="3" id="KW-0805">Transcription regulation</keyword>
<evidence type="ECO:0000259" key="7">
    <source>
        <dbReference type="PROSITE" id="PS50006"/>
    </source>
</evidence>
<dbReference type="SUPFAM" id="SSF52540">
    <property type="entry name" value="P-loop containing nucleoside triphosphate hydrolases"/>
    <property type="match status" value="1"/>
</dbReference>
<dbReference type="Gene3D" id="3.40.50.300">
    <property type="entry name" value="P-loop containing nucleotide triphosphate hydrolases"/>
    <property type="match status" value="1"/>
</dbReference>
<protein>
    <submittedName>
        <fullName evidence="9">Sigma 54-dependent Fis family transcriptional regulator</fullName>
    </submittedName>
</protein>
<evidence type="ECO:0000259" key="8">
    <source>
        <dbReference type="PROSITE" id="PS50045"/>
    </source>
</evidence>
<dbReference type="InterPro" id="IPR002078">
    <property type="entry name" value="Sigma_54_int"/>
</dbReference>
<evidence type="ECO:0000256" key="3">
    <source>
        <dbReference type="ARBA" id="ARBA00023015"/>
    </source>
</evidence>
<keyword evidence="5" id="KW-0804">Transcription</keyword>
<dbReference type="Pfam" id="PF00158">
    <property type="entry name" value="Sigma54_activat"/>
    <property type="match status" value="1"/>
</dbReference>
<dbReference type="PROSITE" id="PS50045">
    <property type="entry name" value="SIGMA54_INTERACT_4"/>
    <property type="match status" value="1"/>
</dbReference>
<evidence type="ECO:0000256" key="4">
    <source>
        <dbReference type="ARBA" id="ARBA00023125"/>
    </source>
</evidence>
<dbReference type="Gene3D" id="1.10.10.60">
    <property type="entry name" value="Homeodomain-like"/>
    <property type="match status" value="1"/>
</dbReference>
<evidence type="ECO:0000256" key="2">
    <source>
        <dbReference type="ARBA" id="ARBA00022840"/>
    </source>
</evidence>
<keyword evidence="2" id="KW-0067">ATP-binding</keyword>
<organism evidence="9 10">
    <name type="scientific">Pyxidicoccus parkwayensis</name>
    <dbReference type="NCBI Taxonomy" id="2813578"/>
    <lineage>
        <taxon>Bacteria</taxon>
        <taxon>Pseudomonadati</taxon>
        <taxon>Myxococcota</taxon>
        <taxon>Myxococcia</taxon>
        <taxon>Myxococcales</taxon>
        <taxon>Cystobacterineae</taxon>
        <taxon>Myxococcaceae</taxon>
        <taxon>Pyxidicoccus</taxon>
    </lineage>
</organism>
<dbReference type="SMART" id="SM00382">
    <property type="entry name" value="AAA"/>
    <property type="match status" value="1"/>
</dbReference>
<dbReference type="Pfam" id="PF16697">
    <property type="entry name" value="Yop-YscD_cpl"/>
    <property type="match status" value="1"/>
</dbReference>
<dbReference type="PROSITE" id="PS50006">
    <property type="entry name" value="FHA_DOMAIN"/>
    <property type="match status" value="1"/>
</dbReference>
<dbReference type="PANTHER" id="PTHR32071">
    <property type="entry name" value="TRANSCRIPTIONAL REGULATORY PROTEIN"/>
    <property type="match status" value="1"/>
</dbReference>
<dbReference type="InterPro" id="IPR058031">
    <property type="entry name" value="AAA_lid_NorR"/>
</dbReference>
<dbReference type="RefSeq" id="WP_206728148.1">
    <property type="nucleotide sequence ID" value="NZ_CP071090.1"/>
</dbReference>
<evidence type="ECO:0000256" key="1">
    <source>
        <dbReference type="ARBA" id="ARBA00022741"/>
    </source>
</evidence>
<dbReference type="SUPFAM" id="SSF46689">
    <property type="entry name" value="Homeodomain-like"/>
    <property type="match status" value="1"/>
</dbReference>
<feature type="region of interest" description="Disordered" evidence="6">
    <location>
        <begin position="1"/>
        <end position="22"/>
    </location>
</feature>
<evidence type="ECO:0000313" key="9">
    <source>
        <dbReference type="EMBL" id="QSQ26603.1"/>
    </source>
</evidence>
<evidence type="ECO:0000256" key="5">
    <source>
        <dbReference type="ARBA" id="ARBA00023163"/>
    </source>
</evidence>
<dbReference type="PROSITE" id="PS00688">
    <property type="entry name" value="SIGMA54_INTERACT_3"/>
    <property type="match status" value="1"/>
</dbReference>
<accession>A0ABX7P7W3</accession>
<dbReference type="CDD" id="cd00060">
    <property type="entry name" value="FHA"/>
    <property type="match status" value="1"/>
</dbReference>
<dbReference type="CDD" id="cd00009">
    <property type="entry name" value="AAA"/>
    <property type="match status" value="1"/>
</dbReference>
<dbReference type="SMART" id="SM00240">
    <property type="entry name" value="FHA"/>
    <property type="match status" value="1"/>
</dbReference>
<keyword evidence="4" id="KW-0238">DNA-binding</keyword>
<dbReference type="EMBL" id="CP071090">
    <property type="protein sequence ID" value="QSQ26603.1"/>
    <property type="molecule type" value="Genomic_DNA"/>
</dbReference>
<dbReference type="Gene3D" id="2.60.200.20">
    <property type="match status" value="1"/>
</dbReference>
<dbReference type="InterPro" id="IPR009057">
    <property type="entry name" value="Homeodomain-like_sf"/>
</dbReference>
<proteinExistence type="predicted"/>
<evidence type="ECO:0000256" key="6">
    <source>
        <dbReference type="SAM" id="MobiDB-lite"/>
    </source>
</evidence>
<sequence length="432" mass="46499">MSVSPPRTSPITEKTDPDGPPRVRLLVLEGPDRGRSALVEGGTVVVGTLPDCQLVLTDDTVSRQHVSLELLGPRVRVRDLKSRNGTRYLGARVEVVEVPLGAIVSLGKTRLALLPADAALERLSEQTELAGLLGRSLAMRRLFAEVERVAPVDISVLIQGETGTGKEGIARALHALSGKTGALRAFDCGAVPASLLPGVLFGHARGAFTGAVADTPGAIEAAHEGTLFLDEVAELPLEVQPTFLRVLETGRFCRLGETRERHVRFRLVAATHRDLTAAMKKGTFRPDLYHRLASLVLHAPPLRERLDDIPLLAEHFARSFGASLPLSPASLATLTAYHWPGNVRELRNAVERTLTLGANAALPELAPPDGAKEDFHAARERVLLVFERSYLEAQLARHRGSASAAARDAGLARSYFYRLLKTHGLLPGRGGS</sequence>
<name>A0ABX7P7W3_9BACT</name>
<dbReference type="PANTHER" id="PTHR32071:SF117">
    <property type="entry name" value="PTS-DEPENDENT DIHYDROXYACETONE KINASE OPERON REGULATORY PROTEIN-RELATED"/>
    <property type="match status" value="1"/>
</dbReference>
<dbReference type="InterPro" id="IPR032030">
    <property type="entry name" value="YscD_cytoplasmic_dom"/>
</dbReference>
<reference evidence="9 10" key="1">
    <citation type="submission" date="2021-02" db="EMBL/GenBank/DDBJ databases">
        <title>De Novo genome assembly of isolated myxobacteria.</title>
        <authorList>
            <person name="Stevens D.C."/>
        </authorList>
    </citation>
    <scope>NUCLEOTIDE SEQUENCE [LARGE SCALE GENOMIC DNA]</scope>
    <source>
        <strain evidence="10">SCPEA02</strain>
    </source>
</reference>